<dbReference type="PANTHER" id="PTHR43022">
    <property type="entry name" value="PROTEIN SMF"/>
    <property type="match status" value="1"/>
</dbReference>
<dbReference type="SUPFAM" id="SSF102405">
    <property type="entry name" value="MCP/YpsA-like"/>
    <property type="match status" value="1"/>
</dbReference>
<evidence type="ECO:0000259" key="2">
    <source>
        <dbReference type="Pfam" id="PF02481"/>
    </source>
</evidence>
<evidence type="ECO:0000259" key="3">
    <source>
        <dbReference type="Pfam" id="PF17782"/>
    </source>
</evidence>
<dbReference type="Pfam" id="PF17782">
    <property type="entry name" value="WHD_DprA"/>
    <property type="match status" value="1"/>
</dbReference>
<evidence type="ECO:0000256" key="1">
    <source>
        <dbReference type="ARBA" id="ARBA00006525"/>
    </source>
</evidence>
<comment type="similarity">
    <text evidence="1">Belongs to the DprA/Smf family.</text>
</comment>
<protein>
    <submittedName>
        <fullName evidence="4">DNA-processing protein DprA</fullName>
    </submittedName>
</protein>
<dbReference type="Pfam" id="PF02481">
    <property type="entry name" value="DNA_processg_A"/>
    <property type="match status" value="1"/>
</dbReference>
<accession>A0ABT3N648</accession>
<dbReference type="InterPro" id="IPR003488">
    <property type="entry name" value="DprA"/>
</dbReference>
<dbReference type="NCBIfam" id="TIGR00732">
    <property type="entry name" value="dprA"/>
    <property type="match status" value="1"/>
</dbReference>
<dbReference type="Gene3D" id="1.10.10.10">
    <property type="entry name" value="Winged helix-like DNA-binding domain superfamily/Winged helix DNA-binding domain"/>
    <property type="match status" value="1"/>
</dbReference>
<dbReference type="SUPFAM" id="SSF47781">
    <property type="entry name" value="RuvA domain 2-like"/>
    <property type="match status" value="1"/>
</dbReference>
<evidence type="ECO:0000313" key="4">
    <source>
        <dbReference type="EMBL" id="MCW7752935.1"/>
    </source>
</evidence>
<dbReference type="InterPro" id="IPR041614">
    <property type="entry name" value="DprA_WH"/>
</dbReference>
<feature type="domain" description="Smf/DprA SLOG" evidence="2">
    <location>
        <begin position="92"/>
        <end position="296"/>
    </location>
</feature>
<proteinExistence type="inferred from homology"/>
<sequence length="371" mass="39735">MTSALPSDPFRILPWLKLQAVPGIGPLRFARLMATFGDADRVILASREELARTPGISPRIAGAIQHLRNQADTPFIQEITTAQSEGVTMVGLGMDTYPKLLTEIPDPPPVLYFRGMLPWDGAAVAIVGSRNATRYGQDHAFRMASDLAASGIVVVSGLARGVDAAAHEGALSAGGITLAVMGCGLRHLYPPEHRHLALRIEKSGALVSPFSMDTLPDAPNFPARNRIISGLCLGTAVIEAAERSGSLITARLSAEQGREVFALPGNVRSVKSAGTHRLLREGACLIENADDIINELGLLPVIPPDRRKPEEENFLALDEISVFKALDTCPVHIDELVRRTGMAAGALSALLFTLELQGKVLQYPGKYFAKS</sequence>
<evidence type="ECO:0000313" key="5">
    <source>
        <dbReference type="Proteomes" id="UP001209681"/>
    </source>
</evidence>
<name>A0ABT3N648_9BACT</name>
<dbReference type="Proteomes" id="UP001209681">
    <property type="component" value="Unassembled WGS sequence"/>
</dbReference>
<feature type="domain" description="DprA winged helix" evidence="3">
    <location>
        <begin position="315"/>
        <end position="366"/>
    </location>
</feature>
<dbReference type="Gene3D" id="3.40.50.450">
    <property type="match status" value="1"/>
</dbReference>
<keyword evidence="5" id="KW-1185">Reference proteome</keyword>
<gene>
    <name evidence="4" type="primary">dprA</name>
    <name evidence="4" type="ORF">OOT00_02935</name>
</gene>
<dbReference type="InterPro" id="IPR057666">
    <property type="entry name" value="DrpA_SLOG"/>
</dbReference>
<reference evidence="4 5" key="1">
    <citation type="submission" date="2022-11" db="EMBL/GenBank/DDBJ databases">
        <title>Desulfobotulus tamanensis H1 sp. nov. - anaerobic, alkaliphilic, sulphate reducing bacterium isolated from terrestrial mud volcano.</title>
        <authorList>
            <person name="Frolova A."/>
            <person name="Merkel A.Y."/>
            <person name="Slobodkin A.I."/>
        </authorList>
    </citation>
    <scope>NUCLEOTIDE SEQUENCE [LARGE SCALE GENOMIC DNA]</scope>
    <source>
        <strain evidence="4 5">H1</strain>
    </source>
</reference>
<dbReference type="PANTHER" id="PTHR43022:SF1">
    <property type="entry name" value="PROTEIN SMF"/>
    <property type="match status" value="1"/>
</dbReference>
<dbReference type="EMBL" id="JAPFPW010000002">
    <property type="protein sequence ID" value="MCW7752935.1"/>
    <property type="molecule type" value="Genomic_DNA"/>
</dbReference>
<organism evidence="4 5">
    <name type="scientific">Desulfobotulus pelophilus</name>
    <dbReference type="NCBI Taxonomy" id="2823377"/>
    <lineage>
        <taxon>Bacteria</taxon>
        <taxon>Pseudomonadati</taxon>
        <taxon>Thermodesulfobacteriota</taxon>
        <taxon>Desulfobacteria</taxon>
        <taxon>Desulfobacterales</taxon>
        <taxon>Desulfobacteraceae</taxon>
        <taxon>Desulfobotulus</taxon>
    </lineage>
</organism>
<dbReference type="RefSeq" id="WP_265423794.1">
    <property type="nucleotide sequence ID" value="NZ_JAPFPW010000002.1"/>
</dbReference>
<dbReference type="InterPro" id="IPR036388">
    <property type="entry name" value="WH-like_DNA-bd_sf"/>
</dbReference>
<dbReference type="InterPro" id="IPR010994">
    <property type="entry name" value="RuvA_2-like"/>
</dbReference>
<comment type="caution">
    <text evidence="4">The sequence shown here is derived from an EMBL/GenBank/DDBJ whole genome shotgun (WGS) entry which is preliminary data.</text>
</comment>